<sequence>MNKGELIEAMAPRLGSKAAASEALDAVLAEISVQVARGERVSLPNFGSFEKRKRAARTGRNPQTGAEIKVKATNVPAFKPGAGFKEMVASGKVPKAKR</sequence>
<evidence type="ECO:0000313" key="4">
    <source>
        <dbReference type="EMBL" id="MBG6136995.1"/>
    </source>
</evidence>
<dbReference type="SUPFAM" id="SSF47729">
    <property type="entry name" value="IHF-like DNA-binding proteins"/>
    <property type="match status" value="1"/>
</dbReference>
<evidence type="ECO:0000256" key="3">
    <source>
        <dbReference type="RuleBase" id="RU003939"/>
    </source>
</evidence>
<dbReference type="RefSeq" id="WP_197003907.1">
    <property type="nucleotide sequence ID" value="NZ_BONS01000022.1"/>
</dbReference>
<dbReference type="EMBL" id="JADOUF010000001">
    <property type="protein sequence ID" value="MBG6136995.1"/>
    <property type="molecule type" value="Genomic_DNA"/>
</dbReference>
<dbReference type="Gene3D" id="4.10.520.10">
    <property type="entry name" value="IHF-like DNA-binding proteins"/>
    <property type="match status" value="1"/>
</dbReference>
<dbReference type="GO" id="GO:0030261">
    <property type="term" value="P:chromosome condensation"/>
    <property type="evidence" value="ECO:0007669"/>
    <property type="project" value="UniProtKB-KW"/>
</dbReference>
<dbReference type="PRINTS" id="PR01727">
    <property type="entry name" value="DNABINDINGHU"/>
</dbReference>
<dbReference type="GO" id="GO:0005829">
    <property type="term" value="C:cytosol"/>
    <property type="evidence" value="ECO:0007669"/>
    <property type="project" value="TreeGrafter"/>
</dbReference>
<reference evidence="4" key="1">
    <citation type="submission" date="2020-11" db="EMBL/GenBank/DDBJ databases">
        <title>Sequencing the genomes of 1000 actinobacteria strains.</title>
        <authorList>
            <person name="Klenk H.-P."/>
        </authorList>
    </citation>
    <scope>NUCLEOTIDE SEQUENCE</scope>
    <source>
        <strain evidence="4">DSM 45356</strain>
    </source>
</reference>
<comment type="similarity">
    <text evidence="3">Belongs to the bacterial histone-like protein family.</text>
</comment>
<dbReference type="Proteomes" id="UP000622552">
    <property type="component" value="Unassembled WGS sequence"/>
</dbReference>
<organism evidence="4 5">
    <name type="scientific">Longispora fulva</name>
    <dbReference type="NCBI Taxonomy" id="619741"/>
    <lineage>
        <taxon>Bacteria</taxon>
        <taxon>Bacillati</taxon>
        <taxon>Actinomycetota</taxon>
        <taxon>Actinomycetes</taxon>
        <taxon>Micromonosporales</taxon>
        <taxon>Micromonosporaceae</taxon>
        <taxon>Longispora</taxon>
    </lineage>
</organism>
<dbReference type="GO" id="GO:0003677">
    <property type="term" value="F:DNA binding"/>
    <property type="evidence" value="ECO:0007669"/>
    <property type="project" value="UniProtKB-KW"/>
</dbReference>
<keyword evidence="5" id="KW-1185">Reference proteome</keyword>
<dbReference type="GO" id="GO:0030527">
    <property type="term" value="F:structural constituent of chromatin"/>
    <property type="evidence" value="ECO:0007669"/>
    <property type="project" value="InterPro"/>
</dbReference>
<dbReference type="PANTHER" id="PTHR33175">
    <property type="entry name" value="DNA-BINDING PROTEIN HU"/>
    <property type="match status" value="1"/>
</dbReference>
<comment type="caution">
    <text evidence="4">The sequence shown here is derived from an EMBL/GenBank/DDBJ whole genome shotgun (WGS) entry which is preliminary data.</text>
</comment>
<dbReference type="SMART" id="SM00411">
    <property type="entry name" value="BHL"/>
    <property type="match status" value="1"/>
</dbReference>
<protein>
    <submittedName>
        <fullName evidence="4">DNA-binding protein HU-beta</fullName>
    </submittedName>
</protein>
<accession>A0A8J7KG57</accession>
<keyword evidence="2 4" id="KW-0238">DNA-binding</keyword>
<evidence type="ECO:0000313" key="5">
    <source>
        <dbReference type="Proteomes" id="UP000622552"/>
    </source>
</evidence>
<evidence type="ECO:0000256" key="2">
    <source>
        <dbReference type="ARBA" id="ARBA00023125"/>
    </source>
</evidence>
<dbReference type="InterPro" id="IPR010992">
    <property type="entry name" value="IHF-like_DNA-bd_dom_sf"/>
</dbReference>
<dbReference type="CDD" id="cd13831">
    <property type="entry name" value="HU"/>
    <property type="match status" value="1"/>
</dbReference>
<dbReference type="InterPro" id="IPR000119">
    <property type="entry name" value="Hist_DNA-bd"/>
</dbReference>
<evidence type="ECO:0000256" key="1">
    <source>
        <dbReference type="ARBA" id="ARBA00023067"/>
    </source>
</evidence>
<name>A0A8J7KG57_9ACTN</name>
<dbReference type="AlphaFoldDB" id="A0A8J7KG57"/>
<gene>
    <name evidence="4" type="ORF">IW245_003189</name>
</gene>
<keyword evidence="1" id="KW-0226">DNA condensation</keyword>
<dbReference type="Pfam" id="PF00216">
    <property type="entry name" value="Bac_DNA_binding"/>
    <property type="match status" value="1"/>
</dbReference>
<dbReference type="PANTHER" id="PTHR33175:SF3">
    <property type="entry name" value="DNA-BINDING PROTEIN HU-BETA"/>
    <property type="match status" value="1"/>
</dbReference>
<proteinExistence type="inferred from homology"/>